<gene>
    <name evidence="2" type="ORF">GCM10022211_13530</name>
</gene>
<reference evidence="3" key="1">
    <citation type="journal article" date="2019" name="Int. J. Syst. Evol. Microbiol.">
        <title>The Global Catalogue of Microorganisms (GCM) 10K type strain sequencing project: providing services to taxonomists for standard genome sequencing and annotation.</title>
        <authorList>
            <consortium name="The Broad Institute Genomics Platform"/>
            <consortium name="The Broad Institute Genome Sequencing Center for Infectious Disease"/>
            <person name="Wu L."/>
            <person name="Ma J."/>
        </authorList>
    </citation>
    <scope>NUCLEOTIDE SEQUENCE [LARGE SCALE GENOMIC DNA]</scope>
    <source>
        <strain evidence="3">JCM 16603</strain>
    </source>
</reference>
<evidence type="ECO:0000256" key="1">
    <source>
        <dbReference type="SAM" id="Phobius"/>
    </source>
</evidence>
<keyword evidence="1" id="KW-0472">Membrane</keyword>
<accession>A0ABP7RWE7</accession>
<name>A0ABP7RWE7_9SPHN</name>
<comment type="caution">
    <text evidence="2">The sequence shown here is derived from an EMBL/GenBank/DDBJ whole genome shotgun (WGS) entry which is preliminary data.</text>
</comment>
<feature type="transmembrane region" description="Helical" evidence="1">
    <location>
        <begin position="55"/>
        <end position="77"/>
    </location>
</feature>
<evidence type="ECO:0000313" key="3">
    <source>
        <dbReference type="Proteomes" id="UP001501310"/>
    </source>
</evidence>
<dbReference type="RefSeq" id="WP_344709414.1">
    <property type="nucleotide sequence ID" value="NZ_BAAAZD010000001.1"/>
</dbReference>
<sequence length="88" mass="9463">MGNWLLLGWIFVVPALLAKFVIGASWAQAGCAAALWYIGLFLALGGPSVRAAEGFGWTMILSMFFGWAAVPAIALVLRLAQLPDRWLA</sequence>
<evidence type="ECO:0008006" key="4">
    <source>
        <dbReference type="Google" id="ProtNLM"/>
    </source>
</evidence>
<proteinExistence type="predicted"/>
<keyword evidence="1" id="KW-1133">Transmembrane helix</keyword>
<evidence type="ECO:0000313" key="2">
    <source>
        <dbReference type="EMBL" id="GAA4003246.1"/>
    </source>
</evidence>
<protein>
    <recommendedName>
        <fullName evidence="4">DUF4175 domain-containing protein</fullName>
    </recommendedName>
</protein>
<dbReference type="EMBL" id="BAAAZD010000001">
    <property type="protein sequence ID" value="GAA4003246.1"/>
    <property type="molecule type" value="Genomic_DNA"/>
</dbReference>
<organism evidence="2 3">
    <name type="scientific">Sphingomonas humi</name>
    <dbReference type="NCBI Taxonomy" id="335630"/>
    <lineage>
        <taxon>Bacteria</taxon>
        <taxon>Pseudomonadati</taxon>
        <taxon>Pseudomonadota</taxon>
        <taxon>Alphaproteobacteria</taxon>
        <taxon>Sphingomonadales</taxon>
        <taxon>Sphingomonadaceae</taxon>
        <taxon>Sphingomonas</taxon>
    </lineage>
</organism>
<keyword evidence="3" id="KW-1185">Reference proteome</keyword>
<dbReference type="Proteomes" id="UP001501310">
    <property type="component" value="Unassembled WGS sequence"/>
</dbReference>
<keyword evidence="1" id="KW-0812">Transmembrane</keyword>
<feature type="transmembrane region" description="Helical" evidence="1">
    <location>
        <begin position="6"/>
        <end position="22"/>
    </location>
</feature>
<feature type="transmembrane region" description="Helical" evidence="1">
    <location>
        <begin position="29"/>
        <end position="49"/>
    </location>
</feature>